<dbReference type="GO" id="GO:0003857">
    <property type="term" value="F:(3S)-3-hydroxyacyl-CoA dehydrogenase (NAD+) activity"/>
    <property type="evidence" value="ECO:0007669"/>
    <property type="project" value="UniProtKB-EC"/>
</dbReference>
<evidence type="ECO:0000256" key="11">
    <source>
        <dbReference type="PIRSR" id="PIRSR000105-1"/>
    </source>
</evidence>
<comment type="subcellular location">
    <subcellularLocation>
        <location evidence="1">Mitochondrion matrix</location>
    </subcellularLocation>
</comment>
<evidence type="ECO:0000256" key="5">
    <source>
        <dbReference type="ARBA" id="ARBA00022832"/>
    </source>
</evidence>
<evidence type="ECO:0000256" key="4">
    <source>
        <dbReference type="ARBA" id="ARBA00013000"/>
    </source>
</evidence>
<evidence type="ECO:0000313" key="16">
    <source>
        <dbReference type="Proteomes" id="UP000237144"/>
    </source>
</evidence>
<dbReference type="OrthoDB" id="5958943at2759"/>
<dbReference type="PIRSF" id="PIRSF000105">
    <property type="entry name" value="HCDH"/>
    <property type="match status" value="1"/>
</dbReference>
<dbReference type="InterPro" id="IPR006176">
    <property type="entry name" value="3-OHacyl-CoA_DH_NAD-bd"/>
</dbReference>
<dbReference type="GO" id="GO:0005759">
    <property type="term" value="C:mitochondrial matrix"/>
    <property type="evidence" value="ECO:0007669"/>
    <property type="project" value="UniProtKB-SubCell"/>
</dbReference>
<feature type="binding site" evidence="12">
    <location>
        <position position="84"/>
    </location>
    <ligand>
        <name>CoA</name>
        <dbReference type="ChEBI" id="CHEBI:57287"/>
    </ligand>
</feature>
<evidence type="ECO:0000256" key="10">
    <source>
        <dbReference type="ARBA" id="ARBA00049556"/>
    </source>
</evidence>
<evidence type="ECO:0000256" key="8">
    <source>
        <dbReference type="ARBA" id="ARBA00023098"/>
    </source>
</evidence>
<gene>
    <name evidence="15" type="ORF">BMF94_1965</name>
</gene>
<comment type="catalytic activity">
    <reaction evidence="10">
        <text>a (3S)-3-hydroxyacyl-CoA + NAD(+) = a 3-oxoacyl-CoA + NADH + H(+)</text>
        <dbReference type="Rhea" id="RHEA:22432"/>
        <dbReference type="ChEBI" id="CHEBI:15378"/>
        <dbReference type="ChEBI" id="CHEBI:57318"/>
        <dbReference type="ChEBI" id="CHEBI:57540"/>
        <dbReference type="ChEBI" id="CHEBI:57945"/>
        <dbReference type="ChEBI" id="CHEBI:90726"/>
        <dbReference type="EC" id="1.1.1.35"/>
    </reaction>
</comment>
<dbReference type="InterPro" id="IPR013328">
    <property type="entry name" value="6PGD_dom2"/>
</dbReference>
<proteinExistence type="inferred from homology"/>
<feature type="binding site" evidence="12">
    <location>
        <position position="91"/>
    </location>
    <ligand>
        <name>CoA</name>
        <dbReference type="ChEBI" id="CHEBI:57287"/>
    </ligand>
</feature>
<evidence type="ECO:0000313" key="15">
    <source>
        <dbReference type="EMBL" id="POY74989.1"/>
    </source>
</evidence>
<dbReference type="Gene3D" id="3.40.50.720">
    <property type="entry name" value="NAD(P)-binding Rossmann-like Domain"/>
    <property type="match status" value="1"/>
</dbReference>
<feature type="binding site" evidence="12">
    <location>
        <position position="160"/>
    </location>
    <ligand>
        <name>CoA</name>
        <dbReference type="ChEBI" id="CHEBI:57287"/>
    </ligand>
</feature>
<dbReference type="AlphaFoldDB" id="A0A2S5BDZ3"/>
<dbReference type="Proteomes" id="UP000237144">
    <property type="component" value="Unassembled WGS sequence"/>
</dbReference>
<keyword evidence="6" id="KW-0560">Oxidoreductase</keyword>
<comment type="pathway">
    <text evidence="2">Lipid metabolism; fatty acid beta-oxidation.</text>
</comment>
<evidence type="ECO:0000256" key="2">
    <source>
        <dbReference type="ARBA" id="ARBA00005005"/>
    </source>
</evidence>
<dbReference type="SUPFAM" id="SSF51735">
    <property type="entry name" value="NAD(P)-binding Rossmann-fold domains"/>
    <property type="match status" value="1"/>
</dbReference>
<keyword evidence="5" id="KW-0276">Fatty acid metabolism</keyword>
<evidence type="ECO:0000259" key="13">
    <source>
        <dbReference type="Pfam" id="PF00725"/>
    </source>
</evidence>
<feature type="site" description="Important for catalytic activity" evidence="11">
    <location>
        <position position="183"/>
    </location>
</feature>
<dbReference type="PROSITE" id="PS00067">
    <property type="entry name" value="3HCDH"/>
    <property type="match status" value="1"/>
</dbReference>
<dbReference type="InterPro" id="IPR022694">
    <property type="entry name" value="3-OHacyl-CoA_DH"/>
</dbReference>
<dbReference type="InterPro" id="IPR052242">
    <property type="entry name" value="Mito_3-hydroxyacyl-CoA_DH"/>
</dbReference>
<evidence type="ECO:0000256" key="9">
    <source>
        <dbReference type="ARBA" id="ARBA00023128"/>
    </source>
</evidence>
<accession>A0A2S5BDZ3</accession>
<dbReference type="InterPro" id="IPR008927">
    <property type="entry name" value="6-PGluconate_DH-like_C_sf"/>
</dbReference>
<keyword evidence="7" id="KW-0520">NAD</keyword>
<keyword evidence="8" id="KW-0443">Lipid metabolism</keyword>
<sequence>MLATTLSQAARRTGHVRLSSVLSLARSLSTSSPHMKQIERLTVVGAGLMGAGIAQVAADAGVKVVMTDVSDQALENGRSIITKSLTRIARKKSPDDTAAQKEYIDRVFSNIATTTSAQEAASFPDLIIEAIVENLKTKQDLFRRLDEIAPRDTIFASNTSSLSVRKIAEPVSDARKERFCALHFFSPVPQMRLVEIISTDKTAPGVLEDVVEVCKRMKKTPVRCGDTPGFIVNRLLVPYLLEAVRMVERGEATPEDIDAAMKLGAGVPMGPLELADFVGLDTLSHIARGWREERVSTGEIDAKQVEEVSALEKLVKEGNLGRKSGKGFFDYSS</sequence>
<dbReference type="SUPFAM" id="SSF48179">
    <property type="entry name" value="6-phosphogluconate dehydrogenase C-terminal domain-like"/>
    <property type="match status" value="1"/>
</dbReference>
<comment type="caution">
    <text evidence="15">The sequence shown here is derived from an EMBL/GenBank/DDBJ whole genome shotgun (WGS) entry which is preliminary data.</text>
</comment>
<name>A0A2S5BDZ3_9BASI</name>
<keyword evidence="16" id="KW-1185">Reference proteome</keyword>
<feature type="domain" description="3-hydroxyacyl-CoA dehydrogenase C-terminal" evidence="13">
    <location>
        <begin position="229"/>
        <end position="331"/>
    </location>
</feature>
<evidence type="ECO:0000259" key="14">
    <source>
        <dbReference type="Pfam" id="PF02737"/>
    </source>
</evidence>
<evidence type="ECO:0000256" key="12">
    <source>
        <dbReference type="PIRSR" id="PIRSR000105-3"/>
    </source>
</evidence>
<dbReference type="Pfam" id="PF00725">
    <property type="entry name" value="3HCDH"/>
    <property type="match status" value="1"/>
</dbReference>
<dbReference type="Gene3D" id="1.10.1040.10">
    <property type="entry name" value="N-(1-d-carboxylethyl)-l-norvaline Dehydrogenase, domain 2"/>
    <property type="match status" value="1"/>
</dbReference>
<organism evidence="15 16">
    <name type="scientific">Rhodotorula taiwanensis</name>
    <dbReference type="NCBI Taxonomy" id="741276"/>
    <lineage>
        <taxon>Eukaryota</taxon>
        <taxon>Fungi</taxon>
        <taxon>Dikarya</taxon>
        <taxon>Basidiomycota</taxon>
        <taxon>Pucciniomycotina</taxon>
        <taxon>Microbotryomycetes</taxon>
        <taxon>Sporidiobolales</taxon>
        <taxon>Sporidiobolaceae</taxon>
        <taxon>Rhodotorula</taxon>
    </lineage>
</organism>
<comment type="similarity">
    <text evidence="3">Belongs to the 3-hydroxyacyl-CoA dehydrogenase family.</text>
</comment>
<reference evidence="15 16" key="1">
    <citation type="journal article" date="2018" name="Front. Microbiol.">
        <title>Prospects for Fungal Bioremediation of Acidic Radioactive Waste Sites: Characterization and Genome Sequence of Rhodotorula taiwanensis MD1149.</title>
        <authorList>
            <person name="Tkavc R."/>
            <person name="Matrosova V.Y."/>
            <person name="Grichenko O.E."/>
            <person name="Gostincar C."/>
            <person name="Volpe R.P."/>
            <person name="Klimenkova P."/>
            <person name="Gaidamakova E.K."/>
            <person name="Zhou C.E."/>
            <person name="Stewart B.J."/>
            <person name="Lyman M.G."/>
            <person name="Malfatti S.A."/>
            <person name="Rubinfeld B."/>
            <person name="Courtot M."/>
            <person name="Singh J."/>
            <person name="Dalgard C.L."/>
            <person name="Hamilton T."/>
            <person name="Frey K.G."/>
            <person name="Gunde-Cimerman N."/>
            <person name="Dugan L."/>
            <person name="Daly M.J."/>
        </authorList>
    </citation>
    <scope>NUCLEOTIDE SEQUENCE [LARGE SCALE GENOMIC DNA]</scope>
    <source>
        <strain evidence="15 16">MD1149</strain>
    </source>
</reference>
<dbReference type="GO" id="GO:0070403">
    <property type="term" value="F:NAD+ binding"/>
    <property type="evidence" value="ECO:0007669"/>
    <property type="project" value="InterPro"/>
</dbReference>
<evidence type="ECO:0000256" key="7">
    <source>
        <dbReference type="ARBA" id="ARBA00023027"/>
    </source>
</evidence>
<dbReference type="STRING" id="741276.A0A2S5BDZ3"/>
<dbReference type="InterPro" id="IPR036291">
    <property type="entry name" value="NAD(P)-bd_dom_sf"/>
</dbReference>
<dbReference type="PANTHER" id="PTHR43561:SF3">
    <property type="entry name" value="HYDROXYACYL-COENZYME A DEHYDROGENASE, MITOCHONDRIAL"/>
    <property type="match status" value="1"/>
</dbReference>
<dbReference type="GO" id="GO:0006635">
    <property type="term" value="P:fatty acid beta-oxidation"/>
    <property type="evidence" value="ECO:0007669"/>
    <property type="project" value="TreeGrafter"/>
</dbReference>
<dbReference type="InterPro" id="IPR006180">
    <property type="entry name" value="3-OHacyl-CoA_DH_CS"/>
</dbReference>
<evidence type="ECO:0000256" key="1">
    <source>
        <dbReference type="ARBA" id="ARBA00004305"/>
    </source>
</evidence>
<dbReference type="InterPro" id="IPR006108">
    <property type="entry name" value="3HC_DH_C"/>
</dbReference>
<protein>
    <recommendedName>
        <fullName evidence="4">3-hydroxyacyl-CoA dehydrogenase</fullName>
        <ecNumber evidence="4">1.1.1.35</ecNumber>
    </recommendedName>
</protein>
<feature type="domain" description="3-hydroxyacyl-CoA dehydrogenase NAD binding" evidence="14">
    <location>
        <begin position="41"/>
        <end position="226"/>
    </location>
</feature>
<keyword evidence="9" id="KW-0496">Mitochondrion</keyword>
<dbReference type="PANTHER" id="PTHR43561">
    <property type="match status" value="1"/>
</dbReference>
<evidence type="ECO:0000256" key="6">
    <source>
        <dbReference type="ARBA" id="ARBA00023002"/>
    </source>
</evidence>
<dbReference type="EC" id="1.1.1.35" evidence="4"/>
<dbReference type="Pfam" id="PF02737">
    <property type="entry name" value="3HCDH_N"/>
    <property type="match status" value="1"/>
</dbReference>
<dbReference type="EMBL" id="PJQD01000020">
    <property type="protein sequence ID" value="POY74989.1"/>
    <property type="molecule type" value="Genomic_DNA"/>
</dbReference>
<dbReference type="FunFam" id="3.40.50.720:FF:000009">
    <property type="entry name" value="Fatty oxidation complex, alpha subunit"/>
    <property type="match status" value="1"/>
</dbReference>
<evidence type="ECO:0000256" key="3">
    <source>
        <dbReference type="ARBA" id="ARBA00009463"/>
    </source>
</evidence>